<dbReference type="PANTHER" id="PTHR21320:SF3">
    <property type="entry name" value="CYTOCHROME C OXIDASE ASSEMBLY PROTEIN COX11, MITOCHONDRIAL-RELATED"/>
    <property type="match status" value="1"/>
</dbReference>
<evidence type="ECO:0000256" key="2">
    <source>
        <dbReference type="ARBA" id="ARBA00004243"/>
    </source>
</evidence>
<dbReference type="PIRSF" id="PIRSF005413">
    <property type="entry name" value="COX11"/>
    <property type="match status" value="1"/>
</dbReference>
<dbReference type="FunFam" id="2.60.370.10:FF:000001">
    <property type="entry name" value="COX11 cytochrome c oxidase assembly homolog"/>
    <property type="match status" value="1"/>
</dbReference>
<organism evidence="8 9">
    <name type="scientific">Trichuris muris</name>
    <name type="common">Mouse whipworm</name>
    <dbReference type="NCBI Taxonomy" id="70415"/>
    <lineage>
        <taxon>Eukaryota</taxon>
        <taxon>Metazoa</taxon>
        <taxon>Ecdysozoa</taxon>
        <taxon>Nematoda</taxon>
        <taxon>Enoplea</taxon>
        <taxon>Dorylaimia</taxon>
        <taxon>Trichinellida</taxon>
        <taxon>Trichuridae</taxon>
        <taxon>Trichuris</taxon>
    </lineage>
</organism>
<accession>A0A5S6Q9G7</accession>
<comment type="subcellular location">
    <subcellularLocation>
        <location evidence="2">Mitochondrion inner membrane</location>
        <topology evidence="2">Single-pass membrane protein</topology>
        <orientation evidence="2">Intermembrane side</orientation>
    </subcellularLocation>
</comment>
<dbReference type="Proteomes" id="UP000046395">
    <property type="component" value="Unassembled WGS sequence"/>
</dbReference>
<keyword evidence="5" id="KW-0472">Membrane</keyword>
<dbReference type="InterPro" id="IPR007533">
    <property type="entry name" value="Cyt_c_oxidase_assmbl_CtaG"/>
</dbReference>
<evidence type="ECO:0000256" key="4">
    <source>
        <dbReference type="ARBA" id="ARBA00022989"/>
    </source>
</evidence>
<protein>
    <recommendedName>
        <fullName evidence="7">Cytochrome c oxidase assembly protein COX11, mitochondrial</fullName>
    </recommendedName>
</protein>
<sequence length="184" mass="20593">MYVVGTAVLFVGLSFAAVPIYRIFCQKTGIGGDSRTMFKSAADIESLNVVHDRLIRVRFSSDSNMPWKFAPVQDEILVHPGETALAFYTAKNPSSQRIVGIASYNVLPPEAGLYFVKIQCFCFEEQMINPGEEVDLPVFFYLDPEYADDPRLEKIDDIVLHYTFFEAKAGLQLPQPVIAPPIAH</sequence>
<proteinExistence type="inferred from homology"/>
<dbReference type="GO" id="GO:0005743">
    <property type="term" value="C:mitochondrial inner membrane"/>
    <property type="evidence" value="ECO:0007669"/>
    <property type="project" value="UniProtKB-SubCell"/>
</dbReference>
<keyword evidence="4" id="KW-1133">Transmembrane helix</keyword>
<comment type="function">
    <text evidence="1">Exerts its effect at some terminal stage of cytochrome c oxidase synthesis, probably by being involved in the insertion of the copper B into subunit I.</text>
</comment>
<evidence type="ECO:0000256" key="7">
    <source>
        <dbReference type="ARBA" id="ARBA00068998"/>
    </source>
</evidence>
<dbReference type="NCBIfam" id="NF003465">
    <property type="entry name" value="PRK05089.1"/>
    <property type="match status" value="1"/>
</dbReference>
<keyword evidence="3" id="KW-0812">Transmembrane</keyword>
<dbReference type="SUPFAM" id="SSF110111">
    <property type="entry name" value="Ctag/Cox11"/>
    <property type="match status" value="1"/>
</dbReference>
<keyword evidence="8" id="KW-1185">Reference proteome</keyword>
<dbReference type="WBParaSite" id="TMUE_1000003833.1">
    <property type="protein sequence ID" value="TMUE_1000003833.1"/>
    <property type="gene ID" value="WBGene00302500"/>
</dbReference>
<comment type="subunit">
    <text evidence="6">Interacts with CNNM4/ACDP4. Interacts with RANBP2.</text>
</comment>
<evidence type="ECO:0000256" key="3">
    <source>
        <dbReference type="ARBA" id="ARBA00022692"/>
    </source>
</evidence>
<dbReference type="InterPro" id="IPR023471">
    <property type="entry name" value="CtaG/Cox11_dom_sf"/>
</dbReference>
<evidence type="ECO:0000256" key="5">
    <source>
        <dbReference type="ARBA" id="ARBA00023136"/>
    </source>
</evidence>
<dbReference type="GO" id="GO:0005507">
    <property type="term" value="F:copper ion binding"/>
    <property type="evidence" value="ECO:0007669"/>
    <property type="project" value="InterPro"/>
</dbReference>
<dbReference type="Gene3D" id="2.60.370.10">
    <property type="entry name" value="Ctag/Cox11"/>
    <property type="match status" value="1"/>
</dbReference>
<reference evidence="9" key="1">
    <citation type="submission" date="2019-12" db="UniProtKB">
        <authorList>
            <consortium name="WormBaseParasite"/>
        </authorList>
    </citation>
    <scope>IDENTIFICATION</scope>
</reference>
<name>A0A5S6Q9G7_TRIMR</name>
<dbReference type="Pfam" id="PF04442">
    <property type="entry name" value="CtaG_Cox11"/>
    <property type="match status" value="1"/>
</dbReference>
<dbReference type="STRING" id="70415.A0A5S6Q9G7"/>
<evidence type="ECO:0000313" key="9">
    <source>
        <dbReference type="WBParaSite" id="TMUE_1000003833.1"/>
    </source>
</evidence>
<dbReference type="HAMAP" id="MF_00155">
    <property type="entry name" value="CtaG"/>
    <property type="match status" value="1"/>
</dbReference>
<evidence type="ECO:0000256" key="1">
    <source>
        <dbReference type="ARBA" id="ARBA00004007"/>
    </source>
</evidence>
<dbReference type="AlphaFoldDB" id="A0A5S6Q9G7"/>
<evidence type="ECO:0000313" key="8">
    <source>
        <dbReference type="Proteomes" id="UP000046395"/>
    </source>
</evidence>
<dbReference type="PANTHER" id="PTHR21320">
    <property type="entry name" value="CYTOCHROME C OXIDASE ASSEMBLY PROTEIN COX11-RELATED"/>
    <property type="match status" value="1"/>
</dbReference>
<evidence type="ECO:0000256" key="6">
    <source>
        <dbReference type="ARBA" id="ARBA00063165"/>
    </source>
</evidence>